<dbReference type="InterPro" id="IPR002130">
    <property type="entry name" value="Cyclophilin-type_PPIase_dom"/>
</dbReference>
<dbReference type="PANTHER" id="PTHR11071">
    <property type="entry name" value="PEPTIDYL-PROLYL CIS-TRANS ISOMERASE"/>
    <property type="match status" value="1"/>
</dbReference>
<dbReference type="EMBL" id="JBEHCU010013320">
    <property type="protein sequence ID" value="KAL1374479.1"/>
    <property type="molecule type" value="Genomic_DNA"/>
</dbReference>
<dbReference type="SUPFAM" id="SSF48452">
    <property type="entry name" value="TPR-like"/>
    <property type="match status" value="1"/>
</dbReference>
<evidence type="ECO:0000256" key="5">
    <source>
        <dbReference type="PROSITE-ProRule" id="PRU00339"/>
    </source>
</evidence>
<protein>
    <recommendedName>
        <fullName evidence="2">peptidylprolyl isomerase</fullName>
        <ecNumber evidence="2">5.2.1.8</ecNumber>
    </recommendedName>
</protein>
<dbReference type="EC" id="5.2.1.8" evidence="2"/>
<dbReference type="PANTHER" id="PTHR11071:SF497">
    <property type="entry name" value="CYCLOPHILIN 40, ISOFORM A"/>
    <property type="match status" value="1"/>
</dbReference>
<dbReference type="PROSITE" id="PS50072">
    <property type="entry name" value="CSA_PPIASE_2"/>
    <property type="match status" value="1"/>
</dbReference>
<dbReference type="Gene3D" id="2.40.100.10">
    <property type="entry name" value="Cyclophilin-like"/>
    <property type="match status" value="1"/>
</dbReference>
<evidence type="ECO:0000313" key="8">
    <source>
        <dbReference type="Proteomes" id="UP001562425"/>
    </source>
</evidence>
<sequence length="400" mass="44707">MSETGPAINLNREIANPNNPLVFFDVKIGDEKVGRLLIELRADVVPRTAENFRALCTGERGVSPLTGVKLHYKDTRFHRVKSLFMSQGGDISGGGGSGGESIYGKTFEDENFTLLHEDGAVSMANHGKEHTNNSQFFITSGECPHLNGTNVVVGYVIRGIGIIGEMEKYTTEEGDPTKEITIYDCGQIPAGGDWGINDADGTVDTLPPFPKDWTKFENDFTASWQIIMLKKESRSQLSISPRFQISEMLDQLGAIKEAGNHFYKHKQWVDACRRYKKAERYYNFFNNKIRQIEDRTRLEQFQLANSLNLAAALLKEADHENVVFACNTALVIDPTNAKALFRRGQAHNALKNYELAIADLRQALEQAPSDKLVMGELARARASLGDYRAQQRSALSKWLQ</sequence>
<dbReference type="Pfam" id="PF00515">
    <property type="entry name" value="TPR_1"/>
    <property type="match status" value="1"/>
</dbReference>
<accession>A0ABD1CDK9</accession>
<evidence type="ECO:0000256" key="3">
    <source>
        <dbReference type="ARBA" id="ARBA00023110"/>
    </source>
</evidence>
<gene>
    <name evidence="7" type="ORF">pipiens_018069</name>
</gene>
<evidence type="ECO:0000256" key="1">
    <source>
        <dbReference type="ARBA" id="ARBA00000971"/>
    </source>
</evidence>
<keyword evidence="8" id="KW-1185">Reference proteome</keyword>
<keyword evidence="5" id="KW-0802">TPR repeat</keyword>
<dbReference type="PROSITE" id="PS50005">
    <property type="entry name" value="TPR"/>
    <property type="match status" value="1"/>
</dbReference>
<dbReference type="SMART" id="SM00028">
    <property type="entry name" value="TPR"/>
    <property type="match status" value="2"/>
</dbReference>
<evidence type="ECO:0000256" key="2">
    <source>
        <dbReference type="ARBA" id="ARBA00013194"/>
    </source>
</evidence>
<feature type="domain" description="PPIase cyclophilin-type" evidence="6">
    <location>
        <begin position="23"/>
        <end position="187"/>
    </location>
</feature>
<keyword evidence="3" id="KW-0697">Rotamase</keyword>
<comment type="catalytic activity">
    <reaction evidence="1">
        <text>[protein]-peptidylproline (omega=180) = [protein]-peptidylproline (omega=0)</text>
        <dbReference type="Rhea" id="RHEA:16237"/>
        <dbReference type="Rhea" id="RHEA-COMP:10747"/>
        <dbReference type="Rhea" id="RHEA-COMP:10748"/>
        <dbReference type="ChEBI" id="CHEBI:83833"/>
        <dbReference type="ChEBI" id="CHEBI:83834"/>
        <dbReference type="EC" id="5.2.1.8"/>
    </reaction>
</comment>
<dbReference type="InterPro" id="IPR019734">
    <property type="entry name" value="TPR_rpt"/>
</dbReference>
<dbReference type="FunFam" id="2.40.100.10:FF:000025">
    <property type="entry name" value="Peptidyl-prolyl cis-trans isomerase CYP19-2"/>
    <property type="match status" value="1"/>
</dbReference>
<evidence type="ECO:0000256" key="4">
    <source>
        <dbReference type="ARBA" id="ARBA00023235"/>
    </source>
</evidence>
<dbReference type="SUPFAM" id="SSF50891">
    <property type="entry name" value="Cyclophilin-like"/>
    <property type="match status" value="1"/>
</dbReference>
<feature type="repeat" description="TPR" evidence="5">
    <location>
        <begin position="337"/>
        <end position="370"/>
    </location>
</feature>
<evidence type="ECO:0000313" key="7">
    <source>
        <dbReference type="EMBL" id="KAL1374479.1"/>
    </source>
</evidence>
<keyword evidence="4" id="KW-0413">Isomerase</keyword>
<reference evidence="7 8" key="1">
    <citation type="submission" date="2024-05" db="EMBL/GenBank/DDBJ databases">
        <title>Culex pipiens pipiens assembly and annotation.</title>
        <authorList>
            <person name="Alout H."/>
            <person name="Durand T."/>
        </authorList>
    </citation>
    <scope>NUCLEOTIDE SEQUENCE [LARGE SCALE GENOMIC DNA]</scope>
    <source>
        <strain evidence="7">HA-2024</strain>
        <tissue evidence="7">Whole body</tissue>
    </source>
</reference>
<evidence type="ECO:0000259" key="6">
    <source>
        <dbReference type="PROSITE" id="PS50072"/>
    </source>
</evidence>
<dbReference type="PRINTS" id="PR00153">
    <property type="entry name" value="CSAPPISMRASE"/>
</dbReference>
<dbReference type="Pfam" id="PF00160">
    <property type="entry name" value="Pro_isomerase"/>
    <property type="match status" value="1"/>
</dbReference>
<dbReference type="InterPro" id="IPR011990">
    <property type="entry name" value="TPR-like_helical_dom_sf"/>
</dbReference>
<comment type="caution">
    <text evidence="7">The sequence shown here is derived from an EMBL/GenBank/DDBJ whole genome shotgun (WGS) entry which is preliminary data.</text>
</comment>
<name>A0ABD1CDK9_CULPP</name>
<dbReference type="Gene3D" id="1.25.40.10">
    <property type="entry name" value="Tetratricopeptide repeat domain"/>
    <property type="match status" value="1"/>
</dbReference>
<dbReference type="GO" id="GO:0003755">
    <property type="term" value="F:peptidyl-prolyl cis-trans isomerase activity"/>
    <property type="evidence" value="ECO:0007669"/>
    <property type="project" value="UniProtKB-KW"/>
</dbReference>
<dbReference type="InterPro" id="IPR029000">
    <property type="entry name" value="Cyclophilin-like_dom_sf"/>
</dbReference>
<proteinExistence type="predicted"/>
<dbReference type="Proteomes" id="UP001562425">
    <property type="component" value="Unassembled WGS sequence"/>
</dbReference>
<organism evidence="7 8">
    <name type="scientific">Culex pipiens pipiens</name>
    <name type="common">Northern house mosquito</name>
    <dbReference type="NCBI Taxonomy" id="38569"/>
    <lineage>
        <taxon>Eukaryota</taxon>
        <taxon>Metazoa</taxon>
        <taxon>Ecdysozoa</taxon>
        <taxon>Arthropoda</taxon>
        <taxon>Hexapoda</taxon>
        <taxon>Insecta</taxon>
        <taxon>Pterygota</taxon>
        <taxon>Neoptera</taxon>
        <taxon>Endopterygota</taxon>
        <taxon>Diptera</taxon>
        <taxon>Nematocera</taxon>
        <taxon>Culicoidea</taxon>
        <taxon>Culicidae</taxon>
        <taxon>Culicinae</taxon>
        <taxon>Culicini</taxon>
        <taxon>Culex</taxon>
        <taxon>Culex</taxon>
    </lineage>
</organism>
<dbReference type="AlphaFoldDB" id="A0ABD1CDK9"/>